<dbReference type="OMA" id="CDAWFGP"/>
<dbReference type="eggNOG" id="ENOG502S8J2">
    <property type="taxonomic scope" value="Eukaryota"/>
</dbReference>
<proteinExistence type="predicted"/>
<dbReference type="Proteomes" id="UP000013827">
    <property type="component" value="Unassembled WGS sequence"/>
</dbReference>
<dbReference type="InterPro" id="IPR018641">
    <property type="entry name" value="Trfase_1_rSAM/seldom-assoc"/>
</dbReference>
<dbReference type="PANTHER" id="PTHR36529">
    <property type="entry name" value="SLL1095 PROTEIN"/>
    <property type="match status" value="1"/>
</dbReference>
<reference evidence="2" key="1">
    <citation type="journal article" date="2013" name="Nature">
        <title>Pan genome of the phytoplankton Emiliania underpins its global distribution.</title>
        <authorList>
            <person name="Read B.A."/>
            <person name="Kegel J."/>
            <person name="Klute M.J."/>
            <person name="Kuo A."/>
            <person name="Lefebvre S.C."/>
            <person name="Maumus F."/>
            <person name="Mayer C."/>
            <person name="Miller J."/>
            <person name="Monier A."/>
            <person name="Salamov A."/>
            <person name="Young J."/>
            <person name="Aguilar M."/>
            <person name="Claverie J.M."/>
            <person name="Frickenhaus S."/>
            <person name="Gonzalez K."/>
            <person name="Herman E.K."/>
            <person name="Lin Y.C."/>
            <person name="Napier J."/>
            <person name="Ogata H."/>
            <person name="Sarno A.F."/>
            <person name="Shmutz J."/>
            <person name="Schroeder D."/>
            <person name="de Vargas C."/>
            <person name="Verret F."/>
            <person name="von Dassow P."/>
            <person name="Valentin K."/>
            <person name="Van de Peer Y."/>
            <person name="Wheeler G."/>
            <person name="Dacks J.B."/>
            <person name="Delwiche C.F."/>
            <person name="Dyhrman S.T."/>
            <person name="Glockner G."/>
            <person name="John U."/>
            <person name="Richards T."/>
            <person name="Worden A.Z."/>
            <person name="Zhang X."/>
            <person name="Grigoriev I.V."/>
            <person name="Allen A.E."/>
            <person name="Bidle K."/>
            <person name="Borodovsky M."/>
            <person name="Bowler C."/>
            <person name="Brownlee C."/>
            <person name="Cock J.M."/>
            <person name="Elias M."/>
            <person name="Gladyshev V.N."/>
            <person name="Groth M."/>
            <person name="Guda C."/>
            <person name="Hadaegh A."/>
            <person name="Iglesias-Rodriguez M.D."/>
            <person name="Jenkins J."/>
            <person name="Jones B.M."/>
            <person name="Lawson T."/>
            <person name="Leese F."/>
            <person name="Lindquist E."/>
            <person name="Lobanov A."/>
            <person name="Lomsadze A."/>
            <person name="Malik S.B."/>
            <person name="Marsh M.E."/>
            <person name="Mackinder L."/>
            <person name="Mock T."/>
            <person name="Mueller-Roeber B."/>
            <person name="Pagarete A."/>
            <person name="Parker M."/>
            <person name="Probert I."/>
            <person name="Quesneville H."/>
            <person name="Raines C."/>
            <person name="Rensing S.A."/>
            <person name="Riano-Pachon D.M."/>
            <person name="Richier S."/>
            <person name="Rokitta S."/>
            <person name="Shiraiwa Y."/>
            <person name="Soanes D.M."/>
            <person name="van der Giezen M."/>
            <person name="Wahlund T.M."/>
            <person name="Williams B."/>
            <person name="Wilson W."/>
            <person name="Wolfe G."/>
            <person name="Wurch L.L."/>
        </authorList>
    </citation>
    <scope>NUCLEOTIDE SEQUENCE</scope>
</reference>
<reference evidence="1" key="2">
    <citation type="submission" date="2024-10" db="UniProtKB">
        <authorList>
            <consortium name="EnsemblProtists"/>
        </authorList>
    </citation>
    <scope>IDENTIFICATION</scope>
</reference>
<organism evidence="1 2">
    <name type="scientific">Emiliania huxleyi (strain CCMP1516)</name>
    <dbReference type="NCBI Taxonomy" id="280463"/>
    <lineage>
        <taxon>Eukaryota</taxon>
        <taxon>Haptista</taxon>
        <taxon>Haptophyta</taxon>
        <taxon>Prymnesiophyceae</taxon>
        <taxon>Isochrysidales</taxon>
        <taxon>Noelaerhabdaceae</taxon>
        <taxon>Emiliania</taxon>
    </lineage>
</organism>
<evidence type="ECO:0000313" key="1">
    <source>
        <dbReference type="EnsemblProtists" id="EOD28953"/>
    </source>
</evidence>
<accession>A0A0D3JZL8</accession>
<evidence type="ECO:0000313" key="2">
    <source>
        <dbReference type="Proteomes" id="UP000013827"/>
    </source>
</evidence>
<dbReference type="Gene3D" id="3.90.550.10">
    <property type="entry name" value="Spore Coat Polysaccharide Biosynthesis Protein SpsA, Chain A"/>
    <property type="match status" value="1"/>
</dbReference>
<dbReference type="PaxDb" id="2903-EOD28953"/>
<dbReference type="RefSeq" id="XP_005781382.1">
    <property type="nucleotide sequence ID" value="XM_005781325.1"/>
</dbReference>
<dbReference type="Pfam" id="PF09837">
    <property type="entry name" value="DUF2064"/>
    <property type="match status" value="1"/>
</dbReference>
<sequence>MNAMEWVQSLAEYSLGRMVGAPSPLRKTNSGPQRATALVLLAKYPGAGKSKTRLAAQLRPFCASDDAVQAIIANFVRAATLDLLQRFAAATASQGGGFECFLTYAPPTEEARSWFASLLQEGRVEDRWRLQPVLSSSSAASSSLGDILCDAGQRARAARGCARVSFLGVDCPDLPLEALLAAASASSAPGVAAVCPASDGGYTLLALPEGADERLCFSDVRWSAGDTCLSQLQALTRAGLTSAVLETHSDVDELPDLRALWARLAGEPDSTSQCPHTRAMLAALATSAPAVLCG</sequence>
<dbReference type="SUPFAM" id="SSF53448">
    <property type="entry name" value="Nucleotide-diphospho-sugar transferases"/>
    <property type="match status" value="1"/>
</dbReference>
<dbReference type="AlphaFoldDB" id="A0A0D3JZL8"/>
<dbReference type="InterPro" id="IPR029044">
    <property type="entry name" value="Nucleotide-diphossugar_trans"/>
</dbReference>
<dbReference type="PANTHER" id="PTHR36529:SF1">
    <property type="entry name" value="GLYCOSYLTRANSFERASE"/>
    <property type="match status" value="1"/>
</dbReference>
<protein>
    <recommendedName>
        <fullName evidence="3">Glycosyltransferase</fullName>
    </recommendedName>
</protein>
<name>A0A0D3JZL8_EMIH1</name>
<evidence type="ECO:0008006" key="3">
    <source>
        <dbReference type="Google" id="ProtNLM"/>
    </source>
</evidence>
<dbReference type="GeneID" id="17274498"/>
<dbReference type="KEGG" id="ehx:EMIHUDRAFT_366009"/>
<dbReference type="HOGENOM" id="CLU_948115_0_0_1"/>
<dbReference type="EnsemblProtists" id="EOD28953">
    <property type="protein sequence ID" value="EOD28953"/>
    <property type="gene ID" value="EMIHUDRAFT_366009"/>
</dbReference>
<keyword evidence="2" id="KW-1185">Reference proteome</keyword>